<organism evidence="4 5">
    <name type="scientific">Paraburkholderia caribensis</name>
    <dbReference type="NCBI Taxonomy" id="75105"/>
    <lineage>
        <taxon>Bacteria</taxon>
        <taxon>Pseudomonadati</taxon>
        <taxon>Pseudomonadota</taxon>
        <taxon>Betaproteobacteria</taxon>
        <taxon>Burkholderiales</taxon>
        <taxon>Burkholderiaceae</taxon>
        <taxon>Paraburkholderia</taxon>
    </lineage>
</organism>
<sequence>MKTVLVTGGNGALARGVIAYLQSTGGYRVVVSTRSGEAPDIKLDVCDAAQVSSQLAAISPDIVLHLAATFVSDFSESYAVNVESTRHLLDAIERQGLRARVLLAGSAAEYGAVQPFENPISESRALNPVSTYGMTKAWQTQLASVYAARGVDVVVARIFNLEGAGLSDRLFVGRIRNQIDAILRGQRTTIEVGPLSATRDYVKLHAAAEQIAAILAYGRAGEVYHVASGKPVTMRELLERNLAEHGIDPQVVREAPDLSNRAGYDVPAIYADVTRTTALTASWRTRGKA</sequence>
<dbReference type="EMBL" id="JAYLVJ010000005">
    <property type="protein sequence ID" value="MEO1753411.1"/>
    <property type="molecule type" value="Genomic_DNA"/>
</dbReference>
<accession>A0ABV0DQV6</accession>
<dbReference type="InterPro" id="IPR036291">
    <property type="entry name" value="NAD(P)-bd_dom_sf"/>
</dbReference>
<dbReference type="Gene3D" id="3.40.50.720">
    <property type="entry name" value="NAD(P)-binding Rossmann-like Domain"/>
    <property type="match status" value="1"/>
</dbReference>
<dbReference type="RefSeq" id="WP_252670860.1">
    <property type="nucleotide sequence ID" value="NZ_JAKUCO010000005.1"/>
</dbReference>
<evidence type="ECO:0000313" key="4">
    <source>
        <dbReference type="EMBL" id="MEO1753411.1"/>
    </source>
</evidence>
<feature type="domain" description="NAD-dependent epimerase/dehydratase" evidence="3">
    <location>
        <begin position="4"/>
        <end position="227"/>
    </location>
</feature>
<gene>
    <name evidence="4" type="ORF">VOI32_05645</name>
</gene>
<evidence type="ECO:0000256" key="1">
    <source>
        <dbReference type="ARBA" id="ARBA00005125"/>
    </source>
</evidence>
<dbReference type="Pfam" id="PF01370">
    <property type="entry name" value="Epimerase"/>
    <property type="match status" value="1"/>
</dbReference>
<proteinExistence type="inferred from homology"/>
<evidence type="ECO:0000256" key="2">
    <source>
        <dbReference type="ARBA" id="ARBA00007637"/>
    </source>
</evidence>
<dbReference type="Proteomes" id="UP001462961">
    <property type="component" value="Unassembled WGS sequence"/>
</dbReference>
<evidence type="ECO:0000259" key="3">
    <source>
        <dbReference type="Pfam" id="PF01370"/>
    </source>
</evidence>
<dbReference type="PANTHER" id="PTHR43000">
    <property type="entry name" value="DTDP-D-GLUCOSE 4,6-DEHYDRATASE-RELATED"/>
    <property type="match status" value="1"/>
</dbReference>
<dbReference type="InterPro" id="IPR001509">
    <property type="entry name" value="Epimerase_deHydtase"/>
</dbReference>
<name>A0ABV0DQV6_9BURK</name>
<keyword evidence="5" id="KW-1185">Reference proteome</keyword>
<comment type="caution">
    <text evidence="4">The sequence shown here is derived from an EMBL/GenBank/DDBJ whole genome shotgun (WGS) entry which is preliminary data.</text>
</comment>
<dbReference type="Gene3D" id="3.90.25.10">
    <property type="entry name" value="UDP-galactose 4-epimerase, domain 1"/>
    <property type="match status" value="1"/>
</dbReference>
<protein>
    <submittedName>
        <fullName evidence="4">NAD(P)-dependent oxidoreductase</fullName>
    </submittedName>
</protein>
<dbReference type="SUPFAM" id="SSF51735">
    <property type="entry name" value="NAD(P)-binding Rossmann-fold domains"/>
    <property type="match status" value="1"/>
</dbReference>
<comment type="pathway">
    <text evidence="1">Bacterial outer membrane biogenesis; LPS O-antigen biosynthesis.</text>
</comment>
<comment type="similarity">
    <text evidence="2">Belongs to the NAD(P)-dependent epimerase/dehydratase family.</text>
</comment>
<reference evidence="4 5" key="1">
    <citation type="submission" date="2024-01" db="EMBL/GenBank/DDBJ databases">
        <title>The diversity of rhizobia nodulating Mimosa spp. in eleven states of Brazil covering several biomes is determined by host plant, location, and edaphic factors.</title>
        <authorList>
            <person name="Rouws L."/>
            <person name="Barauna A."/>
            <person name="Beukes C."/>
            <person name="De Faria S.M."/>
            <person name="Gross E."/>
            <person name="Dos Reis Junior F.B."/>
            <person name="Simon M."/>
            <person name="Maluk M."/>
            <person name="Odee D.W."/>
            <person name="Kenicer G."/>
            <person name="Young J.P.W."/>
            <person name="Reis V.M."/>
            <person name="Zilli J."/>
            <person name="James E.K."/>
        </authorList>
    </citation>
    <scope>NUCLEOTIDE SEQUENCE [LARGE SCALE GENOMIC DNA]</scope>
    <source>
        <strain evidence="4 5">JHI1651</strain>
    </source>
</reference>
<evidence type="ECO:0000313" key="5">
    <source>
        <dbReference type="Proteomes" id="UP001462961"/>
    </source>
</evidence>